<feature type="chain" id="PRO_5025577246" description="High-affinity zinc uptake system protein ZnuA" evidence="8">
    <location>
        <begin position="24"/>
        <end position="383"/>
    </location>
</feature>
<dbReference type="AlphaFoldDB" id="A0A6B0TRZ8"/>
<dbReference type="GO" id="GO:0006829">
    <property type="term" value="P:zinc ion transport"/>
    <property type="evidence" value="ECO:0007669"/>
    <property type="project" value="UniProtKB-KW"/>
</dbReference>
<feature type="signal peptide" evidence="8">
    <location>
        <begin position="1"/>
        <end position="23"/>
    </location>
</feature>
<feature type="coiled-coil region" evidence="6">
    <location>
        <begin position="244"/>
        <end position="271"/>
    </location>
</feature>
<evidence type="ECO:0000256" key="1">
    <source>
        <dbReference type="ARBA" id="ARBA00011028"/>
    </source>
</evidence>
<dbReference type="InterPro" id="IPR006127">
    <property type="entry name" value="ZnuA-like"/>
</dbReference>
<organism evidence="9 10">
    <name type="scientific">Oceanomicrobium pacificus</name>
    <dbReference type="NCBI Taxonomy" id="2692916"/>
    <lineage>
        <taxon>Bacteria</taxon>
        <taxon>Pseudomonadati</taxon>
        <taxon>Pseudomonadota</taxon>
        <taxon>Alphaproteobacteria</taxon>
        <taxon>Rhodobacterales</taxon>
        <taxon>Paracoccaceae</taxon>
        <taxon>Oceanomicrobium</taxon>
    </lineage>
</organism>
<evidence type="ECO:0000256" key="5">
    <source>
        <dbReference type="ARBA" id="ARBA00022906"/>
    </source>
</evidence>
<dbReference type="PANTHER" id="PTHR42953">
    <property type="entry name" value="HIGH-AFFINITY ZINC UPTAKE SYSTEM PROTEIN ZNUA-RELATED"/>
    <property type="match status" value="1"/>
</dbReference>
<accession>A0A6B0TRZ8</accession>
<evidence type="ECO:0000313" key="10">
    <source>
        <dbReference type="Proteomes" id="UP000436016"/>
    </source>
</evidence>
<gene>
    <name evidence="9" type="ORF">GSH16_01595</name>
</gene>
<evidence type="ECO:0000256" key="3">
    <source>
        <dbReference type="ARBA" id="ARBA00022448"/>
    </source>
</evidence>
<feature type="region of interest" description="Disordered" evidence="7">
    <location>
        <begin position="50"/>
        <end position="69"/>
    </location>
</feature>
<dbReference type="Pfam" id="PF01297">
    <property type="entry name" value="ZnuA"/>
    <property type="match status" value="1"/>
</dbReference>
<keyword evidence="5" id="KW-0862">Zinc</keyword>
<reference evidence="9 10" key="1">
    <citation type="submission" date="2019-12" db="EMBL/GenBank/DDBJ databases">
        <title>Strain KN286 was isolated from seawater, which was collected from Caroline Seamount in the tropical western Pacific.</title>
        <authorList>
            <person name="Wang Q."/>
        </authorList>
    </citation>
    <scope>NUCLEOTIDE SEQUENCE [LARGE SCALE GENOMIC DNA]</scope>
    <source>
        <strain evidence="9 10">KN286</strain>
    </source>
</reference>
<keyword evidence="5" id="KW-0406">Ion transport</keyword>
<comment type="similarity">
    <text evidence="1">Belongs to the bacterial solute-binding protein 9 family.</text>
</comment>
<name>A0A6B0TRZ8_9RHOB</name>
<feature type="compositionally biased region" description="Basic and acidic residues" evidence="7">
    <location>
        <begin position="200"/>
        <end position="214"/>
    </location>
</feature>
<dbReference type="EMBL" id="WUWG01000001">
    <property type="protein sequence ID" value="MXU64124.1"/>
    <property type="molecule type" value="Genomic_DNA"/>
</dbReference>
<comment type="caution">
    <text evidence="9">The sequence shown here is derived from an EMBL/GenBank/DDBJ whole genome shotgun (WGS) entry which is preliminary data.</text>
</comment>
<keyword evidence="10" id="KW-1185">Reference proteome</keyword>
<keyword evidence="5" id="KW-0864">Zinc transport</keyword>
<keyword evidence="6" id="KW-0175">Coiled coil</keyword>
<evidence type="ECO:0000256" key="8">
    <source>
        <dbReference type="SAM" id="SignalP"/>
    </source>
</evidence>
<dbReference type="GO" id="GO:0046872">
    <property type="term" value="F:metal ion binding"/>
    <property type="evidence" value="ECO:0007669"/>
    <property type="project" value="InterPro"/>
</dbReference>
<evidence type="ECO:0000256" key="4">
    <source>
        <dbReference type="ARBA" id="ARBA00022729"/>
    </source>
</evidence>
<dbReference type="PANTHER" id="PTHR42953:SF3">
    <property type="entry name" value="HIGH-AFFINITY ZINC UPTAKE SYSTEM PROTEIN ZNUA"/>
    <property type="match status" value="1"/>
</dbReference>
<keyword evidence="4 8" id="KW-0732">Signal</keyword>
<evidence type="ECO:0000256" key="2">
    <source>
        <dbReference type="ARBA" id="ARBA00015915"/>
    </source>
</evidence>
<dbReference type="InterPro" id="IPR050492">
    <property type="entry name" value="Bact_metal-bind_prot9"/>
</dbReference>
<evidence type="ECO:0000256" key="7">
    <source>
        <dbReference type="SAM" id="MobiDB-lite"/>
    </source>
</evidence>
<feature type="compositionally biased region" description="Basic and acidic residues" evidence="7">
    <location>
        <begin position="167"/>
        <end position="194"/>
    </location>
</feature>
<proteinExistence type="inferred from homology"/>
<dbReference type="SUPFAM" id="SSF53807">
    <property type="entry name" value="Helical backbone' metal receptor"/>
    <property type="match status" value="1"/>
</dbReference>
<sequence>MSRFRRSLSTAAILAVIAPVAGAAAPKVVTDIRPVHALVARVMEGAGTPDLLLQGSEDPHHQSLKPSQARNLQDADMLVWIGPAMTPWLAEAAEALGDGQSLALLDLDVTAQRETRDGPIFDHDHDHEDGDHDDHGHDDHDDEKHGDEDHDDHGDEAHDDHADDEDHAEHDDHDDHDDHDSEEHAEGHDEHDDHADEDGHDDHDDHAGHDHGPIDPHAWLDPANAAAWTGVLAEKLAELDPENADLYRANAEAAQAELAALAEELNAQLSDLDAPFVVYHDATQYFEEAFDLHALGSIAVSDNAKPGAARLRDIRTEMQEGDLHCVLSDTSASESVLRTATEGMDVEVVTLDLLGVDLEPGAALYGQMLRAMADDIAGCLSHD</sequence>
<evidence type="ECO:0000256" key="6">
    <source>
        <dbReference type="SAM" id="Coils"/>
    </source>
</evidence>
<protein>
    <recommendedName>
        <fullName evidence="2">High-affinity zinc uptake system protein ZnuA</fullName>
    </recommendedName>
</protein>
<feature type="compositionally biased region" description="Basic and acidic residues" evidence="7">
    <location>
        <begin position="117"/>
        <end position="161"/>
    </location>
</feature>
<dbReference type="Proteomes" id="UP000436016">
    <property type="component" value="Unassembled WGS sequence"/>
</dbReference>
<feature type="region of interest" description="Disordered" evidence="7">
    <location>
        <begin position="117"/>
        <end position="220"/>
    </location>
</feature>
<keyword evidence="3" id="KW-0813">Transport</keyword>
<dbReference type="Gene3D" id="3.40.50.1980">
    <property type="entry name" value="Nitrogenase molybdenum iron protein domain"/>
    <property type="match status" value="3"/>
</dbReference>
<dbReference type="RefSeq" id="WP_160851220.1">
    <property type="nucleotide sequence ID" value="NZ_WUWG01000001.1"/>
</dbReference>
<evidence type="ECO:0000313" key="9">
    <source>
        <dbReference type="EMBL" id="MXU64124.1"/>
    </source>
</evidence>